<gene>
    <name evidence="1" type="ORF">Hsar01_01180</name>
</gene>
<reference evidence="1 2" key="1">
    <citation type="submission" date="2024-02" db="EMBL/GenBank/DDBJ databases">
        <title>Haloferula sargassicola NBRC 104335.</title>
        <authorList>
            <person name="Ichikawa N."/>
            <person name="Katano-Makiyama Y."/>
            <person name="Hidaka K."/>
        </authorList>
    </citation>
    <scope>NUCLEOTIDE SEQUENCE [LARGE SCALE GENOMIC DNA]</scope>
    <source>
        <strain evidence="1 2">NBRC 104335</strain>
    </source>
</reference>
<evidence type="ECO:0000313" key="2">
    <source>
        <dbReference type="Proteomes" id="UP001476282"/>
    </source>
</evidence>
<protein>
    <submittedName>
        <fullName evidence="1">Uncharacterized protein</fullName>
    </submittedName>
</protein>
<organism evidence="1 2">
    <name type="scientific">Haloferula sargassicola</name>
    <dbReference type="NCBI Taxonomy" id="490096"/>
    <lineage>
        <taxon>Bacteria</taxon>
        <taxon>Pseudomonadati</taxon>
        <taxon>Verrucomicrobiota</taxon>
        <taxon>Verrucomicrobiia</taxon>
        <taxon>Verrucomicrobiales</taxon>
        <taxon>Verrucomicrobiaceae</taxon>
        <taxon>Haloferula</taxon>
    </lineage>
</organism>
<accession>A0ABP9UK24</accession>
<sequence length="52" mass="5857">MGDRIPASVKNILLEGSRDLIDQKMDSLAPEKEETPSGVTYLLPVILYRVRK</sequence>
<keyword evidence="2" id="KW-1185">Reference proteome</keyword>
<proteinExistence type="predicted"/>
<dbReference type="Proteomes" id="UP001476282">
    <property type="component" value="Unassembled WGS sequence"/>
</dbReference>
<evidence type="ECO:0000313" key="1">
    <source>
        <dbReference type="EMBL" id="GAA5481965.1"/>
    </source>
</evidence>
<dbReference type="EMBL" id="BAABRI010000005">
    <property type="protein sequence ID" value="GAA5481965.1"/>
    <property type="molecule type" value="Genomic_DNA"/>
</dbReference>
<comment type="caution">
    <text evidence="1">The sequence shown here is derived from an EMBL/GenBank/DDBJ whole genome shotgun (WGS) entry which is preliminary data.</text>
</comment>
<name>A0ABP9UK24_9BACT</name>